<name>A0A4V5MV09_9RHOB</name>
<evidence type="ECO:0000256" key="5">
    <source>
        <dbReference type="PIRNR" id="PIRNR000410"/>
    </source>
</evidence>
<protein>
    <recommendedName>
        <fullName evidence="5">Chemotaxis protein methyltransferase</fullName>
        <ecNumber evidence="5">2.1.1.80</ecNumber>
    </recommendedName>
</protein>
<dbReference type="PANTHER" id="PTHR24422:SF19">
    <property type="entry name" value="CHEMOTAXIS PROTEIN METHYLTRANSFERASE"/>
    <property type="match status" value="1"/>
</dbReference>
<accession>A0A4V5MV09</accession>
<feature type="binding site" evidence="6">
    <location>
        <position position="141"/>
    </location>
    <ligand>
        <name>S-adenosyl-L-methionine</name>
        <dbReference type="ChEBI" id="CHEBI:59789"/>
    </ligand>
</feature>
<keyword evidence="3 5" id="KW-0808">Transferase</keyword>
<evidence type="ECO:0000256" key="4">
    <source>
        <dbReference type="ARBA" id="ARBA00022691"/>
    </source>
</evidence>
<dbReference type="InterPro" id="IPR050903">
    <property type="entry name" value="Bact_Chemotaxis_MeTrfase"/>
</dbReference>
<dbReference type="SUPFAM" id="SSF53335">
    <property type="entry name" value="S-adenosyl-L-methionine-dependent methyltransferases"/>
    <property type="match status" value="1"/>
</dbReference>
<dbReference type="OrthoDB" id="9816309at2"/>
<dbReference type="GO" id="GO:0032259">
    <property type="term" value="P:methylation"/>
    <property type="evidence" value="ECO:0007669"/>
    <property type="project" value="UniProtKB-KW"/>
</dbReference>
<dbReference type="GO" id="GO:0008983">
    <property type="term" value="F:protein-glutamate O-methyltransferase activity"/>
    <property type="evidence" value="ECO:0007669"/>
    <property type="project" value="UniProtKB-EC"/>
</dbReference>
<dbReference type="PANTHER" id="PTHR24422">
    <property type="entry name" value="CHEMOTAXIS PROTEIN METHYLTRANSFERASE"/>
    <property type="match status" value="1"/>
</dbReference>
<dbReference type="Gene3D" id="3.40.50.150">
    <property type="entry name" value="Vaccinia Virus protein VP39"/>
    <property type="match status" value="1"/>
</dbReference>
<comment type="function">
    <text evidence="5">Methylation of the membrane-bound methyl-accepting chemotaxis proteins (MCP) to form gamma-glutamyl methyl ester residues in MCP.</text>
</comment>
<organism evidence="8 9">
    <name type="scientific">Paracoccus gahaiensis</name>
    <dbReference type="NCBI Taxonomy" id="1706839"/>
    <lineage>
        <taxon>Bacteria</taxon>
        <taxon>Pseudomonadati</taxon>
        <taxon>Pseudomonadota</taxon>
        <taxon>Alphaproteobacteria</taxon>
        <taxon>Rhodobacterales</taxon>
        <taxon>Paracoccaceae</taxon>
        <taxon>Paracoccus</taxon>
    </lineage>
</organism>
<dbReference type="SUPFAM" id="SSF47757">
    <property type="entry name" value="Chemotaxis receptor methyltransferase CheR, N-terminal domain"/>
    <property type="match status" value="1"/>
</dbReference>
<dbReference type="InterPro" id="IPR022642">
    <property type="entry name" value="CheR_C"/>
</dbReference>
<dbReference type="AlphaFoldDB" id="A0A4V5MV09"/>
<feature type="domain" description="CheR-type methyltransferase" evidence="7">
    <location>
        <begin position="1"/>
        <end position="269"/>
    </location>
</feature>
<feature type="binding site" evidence="6">
    <location>
        <position position="71"/>
    </location>
    <ligand>
        <name>S-adenosyl-L-methionine</name>
        <dbReference type="ChEBI" id="CHEBI:59789"/>
    </ligand>
</feature>
<dbReference type="EC" id="2.1.1.80" evidence="5"/>
<keyword evidence="2 5" id="KW-0489">Methyltransferase</keyword>
<evidence type="ECO:0000256" key="1">
    <source>
        <dbReference type="ARBA" id="ARBA00001541"/>
    </source>
</evidence>
<dbReference type="SMART" id="SM00138">
    <property type="entry name" value="MeTrc"/>
    <property type="match status" value="1"/>
</dbReference>
<evidence type="ECO:0000256" key="3">
    <source>
        <dbReference type="ARBA" id="ARBA00022679"/>
    </source>
</evidence>
<dbReference type="InterPro" id="IPR029063">
    <property type="entry name" value="SAM-dependent_MTases_sf"/>
</dbReference>
<dbReference type="InterPro" id="IPR036804">
    <property type="entry name" value="CheR_N_sf"/>
</dbReference>
<dbReference type="InterPro" id="IPR000780">
    <property type="entry name" value="CheR_MeTrfase"/>
</dbReference>
<dbReference type="EMBL" id="SUNI01000017">
    <property type="protein sequence ID" value="TJZ90378.1"/>
    <property type="molecule type" value="Genomic_DNA"/>
</dbReference>
<keyword evidence="9" id="KW-1185">Reference proteome</keyword>
<gene>
    <name evidence="8" type="ORF">FA743_15605</name>
</gene>
<dbReference type="Gene3D" id="1.10.155.10">
    <property type="entry name" value="Chemotaxis receptor methyltransferase CheR, N-terminal domain"/>
    <property type="match status" value="1"/>
</dbReference>
<evidence type="ECO:0000259" key="7">
    <source>
        <dbReference type="PROSITE" id="PS50123"/>
    </source>
</evidence>
<reference evidence="8 9" key="1">
    <citation type="submission" date="2019-04" db="EMBL/GenBank/DDBJ databases">
        <authorList>
            <person name="Li J."/>
        </authorList>
    </citation>
    <scope>NUCLEOTIDE SEQUENCE [LARGE SCALE GENOMIC DNA]</scope>
    <source>
        <strain evidence="8 9">KCTC 42687</strain>
    </source>
</reference>
<dbReference type="CDD" id="cd02440">
    <property type="entry name" value="AdoMet_MTases"/>
    <property type="match status" value="1"/>
</dbReference>
<dbReference type="InterPro" id="IPR022641">
    <property type="entry name" value="CheR_N"/>
</dbReference>
<feature type="binding site" evidence="6">
    <location>
        <begin position="195"/>
        <end position="196"/>
    </location>
    <ligand>
        <name>S-adenosyl-L-methionine</name>
        <dbReference type="ChEBI" id="CHEBI:59789"/>
    </ligand>
</feature>
<dbReference type="InterPro" id="IPR026024">
    <property type="entry name" value="Chemotaxis_MeTrfase_CheR"/>
</dbReference>
<dbReference type="Proteomes" id="UP000309747">
    <property type="component" value="Unassembled WGS sequence"/>
</dbReference>
<comment type="catalytic activity">
    <reaction evidence="1 5">
        <text>L-glutamyl-[protein] + S-adenosyl-L-methionine = [protein]-L-glutamate 5-O-methyl ester + S-adenosyl-L-homocysteine</text>
        <dbReference type="Rhea" id="RHEA:24452"/>
        <dbReference type="Rhea" id="RHEA-COMP:10208"/>
        <dbReference type="Rhea" id="RHEA-COMP:10311"/>
        <dbReference type="ChEBI" id="CHEBI:29973"/>
        <dbReference type="ChEBI" id="CHEBI:57856"/>
        <dbReference type="ChEBI" id="CHEBI:59789"/>
        <dbReference type="ChEBI" id="CHEBI:82795"/>
        <dbReference type="EC" id="2.1.1.80"/>
    </reaction>
</comment>
<evidence type="ECO:0000256" key="6">
    <source>
        <dbReference type="PIRSR" id="PIRSR000410-1"/>
    </source>
</evidence>
<feature type="binding site" evidence="6">
    <location>
        <position position="115"/>
    </location>
    <ligand>
        <name>S-adenosyl-L-methionine</name>
        <dbReference type="ChEBI" id="CHEBI:59789"/>
    </ligand>
</feature>
<feature type="binding site" evidence="6">
    <location>
        <position position="77"/>
    </location>
    <ligand>
        <name>S-adenosyl-L-methionine</name>
        <dbReference type="ChEBI" id="CHEBI:59789"/>
    </ligand>
</feature>
<evidence type="ECO:0000256" key="2">
    <source>
        <dbReference type="ARBA" id="ARBA00022603"/>
    </source>
</evidence>
<dbReference type="PRINTS" id="PR00996">
    <property type="entry name" value="CHERMTFRASE"/>
</dbReference>
<feature type="binding site" evidence="6">
    <location>
        <position position="73"/>
    </location>
    <ligand>
        <name>S-adenosyl-L-methionine</name>
        <dbReference type="ChEBI" id="CHEBI:59789"/>
    </ligand>
</feature>
<feature type="binding site" evidence="6">
    <location>
        <begin position="212"/>
        <end position="213"/>
    </location>
    <ligand>
        <name>S-adenosyl-L-methionine</name>
        <dbReference type="ChEBI" id="CHEBI:59789"/>
    </ligand>
</feature>
<comment type="caution">
    <text evidence="8">The sequence shown here is derived from an EMBL/GenBank/DDBJ whole genome shotgun (WGS) entry which is preliminary data.</text>
</comment>
<dbReference type="PIRSF" id="PIRSF000410">
    <property type="entry name" value="CheR"/>
    <property type="match status" value="1"/>
</dbReference>
<sequence length="276" mass="31121">MNGAQFKKIADLLYRDSGIVLSEAKRSLLVARLNKRLRTLNMADYGAYCDRLEGPDGVEERRHLLSALTTNVTAFFREMHHFTSLTEEVLPPMILEARRGRRLRLWSAACSSGEEPYSIAMTLLDAFPEAPQHDILILATDIDPLMVDRARQGRYGPEALQAVAAARRDKYFARAEGGFEARPALRHCMRFGELNLHDAWPFAGKFDVIFCRNAAIYFDTPSRQRLWHRFGQALVPGGSLYVGHSERLDGPACPYFETAGTTHYRRNAQPIPALPA</sequence>
<evidence type="ECO:0000313" key="8">
    <source>
        <dbReference type="EMBL" id="TJZ90378.1"/>
    </source>
</evidence>
<keyword evidence="4 5" id="KW-0949">S-adenosyl-L-methionine</keyword>
<dbReference type="Pfam" id="PF01739">
    <property type="entry name" value="CheR"/>
    <property type="match status" value="1"/>
</dbReference>
<dbReference type="Pfam" id="PF03705">
    <property type="entry name" value="CheR_N"/>
    <property type="match status" value="1"/>
</dbReference>
<proteinExistence type="predicted"/>
<evidence type="ECO:0000313" key="9">
    <source>
        <dbReference type="Proteomes" id="UP000309747"/>
    </source>
</evidence>
<dbReference type="PROSITE" id="PS50123">
    <property type="entry name" value="CHER"/>
    <property type="match status" value="1"/>
</dbReference>